<feature type="transmembrane region" description="Helical" evidence="1">
    <location>
        <begin position="330"/>
        <end position="353"/>
    </location>
</feature>
<proteinExistence type="predicted"/>
<feature type="transmembrane region" description="Helical" evidence="1">
    <location>
        <begin position="124"/>
        <end position="144"/>
    </location>
</feature>
<reference evidence="2 3" key="1">
    <citation type="submission" date="2023-04" db="EMBL/GenBank/DDBJ databases">
        <authorList>
            <person name="Hsu D."/>
        </authorList>
    </citation>
    <scope>NUCLEOTIDE SEQUENCE [LARGE SCALE GENOMIC DNA]</scope>
    <source>
        <strain evidence="2 3">MK1</strain>
    </source>
</reference>
<feature type="transmembrane region" description="Helical" evidence="1">
    <location>
        <begin position="150"/>
        <end position="173"/>
    </location>
</feature>
<feature type="transmembrane region" description="Helical" evidence="1">
    <location>
        <begin position="60"/>
        <end position="83"/>
    </location>
</feature>
<dbReference type="Pfam" id="PF16962">
    <property type="entry name" value="ABC_export"/>
    <property type="match status" value="1"/>
</dbReference>
<feature type="transmembrane region" description="Helical" evidence="1">
    <location>
        <begin position="29"/>
        <end position="48"/>
    </location>
</feature>
<dbReference type="AlphaFoldDB" id="A0AAU0UM53"/>
<gene>
    <name evidence="2" type="ORF">MFMK1_001473</name>
</gene>
<feature type="transmembrane region" description="Helical" evidence="1">
    <location>
        <begin position="434"/>
        <end position="460"/>
    </location>
</feature>
<evidence type="ECO:0000256" key="1">
    <source>
        <dbReference type="SAM" id="Phobius"/>
    </source>
</evidence>
<sequence>MNDYKLLVKKDVWTIKNHILDIKGNPKRLVPYLLGLFWVASLVLSAFMRLKQGPTKIQATIGPEIIGAVFTALATALLLYNLYRGTQEAATFFSLGDVHFLFPAPVSSKKILLYNMIKQSLQYFFLYGIVILAFTPSILQIATINFQYVYLMYLGYITIVLMLWPLNFLIFAAGTKYRILGMLQFAVYLFIAVFLLYIGGSIIFAGNIVQGFLKGLNASFINYLPIIGWGKTAFMTAISGYNPFSITAAIMQLALLSIVIFFSYWLADDYYEDVLGATEKRAQRKRQKQGLEKKQFTMFHRKGKVSVQKIGTGPWALLWRARVEYSRTDLHPYFSLLTVAALAVGLIVGYFISQSAEKAIPVYVVNGVAAYIIFIFTASQSRFDQWSKPYIYLIPGSPLQKIIAVNMLDIIRMTINIFVLNAAVFVWLKTSPLIMAVMILFVISFYVLNLSASFIMRVIFPDAVDHKNLFPLFLMLQILLLLFPGLIGGAVLAFVFRTPLAFFQGVVLTNLVTITILLVIGNKAFAYLEWR</sequence>
<feature type="transmembrane region" description="Helical" evidence="1">
    <location>
        <begin position="359"/>
        <end position="378"/>
    </location>
</feature>
<evidence type="ECO:0000313" key="2">
    <source>
        <dbReference type="EMBL" id="WRO21663.1"/>
    </source>
</evidence>
<protein>
    <submittedName>
        <fullName evidence="2">ABC exporter domain-containing protein</fullName>
    </submittedName>
</protein>
<feature type="transmembrane region" description="Helical" evidence="1">
    <location>
        <begin position="244"/>
        <end position="267"/>
    </location>
</feature>
<keyword evidence="1" id="KW-0812">Transmembrane</keyword>
<dbReference type="KEGG" id="dbc:MFMK1_001473"/>
<evidence type="ECO:0000313" key="3">
    <source>
        <dbReference type="Proteomes" id="UP001329915"/>
    </source>
</evidence>
<keyword evidence="1" id="KW-1133">Transmembrane helix</keyword>
<keyword evidence="1" id="KW-0472">Membrane</keyword>
<feature type="transmembrane region" description="Helical" evidence="1">
    <location>
        <begin position="410"/>
        <end position="428"/>
    </location>
</feature>
<name>A0AAU0UM53_9FIRM</name>
<organism evidence="2 3">
    <name type="scientific">Metallumcola ferriviriculae</name>
    <dbReference type="NCBI Taxonomy" id="3039180"/>
    <lineage>
        <taxon>Bacteria</taxon>
        <taxon>Bacillati</taxon>
        <taxon>Bacillota</taxon>
        <taxon>Clostridia</taxon>
        <taxon>Neomoorellales</taxon>
        <taxon>Desulfitibacteraceae</taxon>
        <taxon>Metallumcola</taxon>
    </lineage>
</organism>
<dbReference type="RefSeq" id="WP_366924494.1">
    <property type="nucleotide sequence ID" value="NZ_CP121694.1"/>
</dbReference>
<dbReference type="EMBL" id="CP121694">
    <property type="protein sequence ID" value="WRO21663.1"/>
    <property type="molecule type" value="Genomic_DNA"/>
</dbReference>
<dbReference type="InterPro" id="IPR031584">
    <property type="entry name" value="Put_ABC_export"/>
</dbReference>
<accession>A0AAU0UM53</accession>
<feature type="transmembrane region" description="Helical" evidence="1">
    <location>
        <begin position="185"/>
        <end position="209"/>
    </location>
</feature>
<keyword evidence="3" id="KW-1185">Reference proteome</keyword>
<feature type="transmembrane region" description="Helical" evidence="1">
    <location>
        <begin position="472"/>
        <end position="496"/>
    </location>
</feature>
<dbReference type="Proteomes" id="UP001329915">
    <property type="component" value="Chromosome"/>
</dbReference>
<feature type="transmembrane region" description="Helical" evidence="1">
    <location>
        <begin position="502"/>
        <end position="521"/>
    </location>
</feature>